<dbReference type="InParanoid" id="A0A4V1M4T8"/>
<sequence length="93" mass="10760">MSRGRVAFIGNMTLLPDLMYEERKQLTKCYLSYHPDAKRWLPDAKDPPHLAMWARLDVEDIYYVGGFGDSHYIGFIPVDLYSETGFGWGLDLQ</sequence>
<keyword evidence="3" id="KW-1185">Reference proteome</keyword>
<reference evidence="2 3" key="1">
    <citation type="submission" date="2016-06" db="EMBL/GenBank/DDBJ databases">
        <title>Evolution of pathogenesis and genome organization in the Tremellales.</title>
        <authorList>
            <person name="Cuomo C."/>
            <person name="Litvintseva A."/>
            <person name="Heitman J."/>
            <person name="Chen Y."/>
            <person name="Sun S."/>
            <person name="Springer D."/>
            <person name="Dromer F."/>
            <person name="Young S."/>
            <person name="Zeng Q."/>
            <person name="Chapman S."/>
            <person name="Gujja S."/>
            <person name="Saif S."/>
            <person name="Birren B."/>
        </authorList>
    </citation>
    <scope>NUCLEOTIDE SEQUENCE [LARGE SCALE GENOMIC DNA]</scope>
    <source>
        <strain evidence="2 3">ATCC 28783</strain>
    </source>
</reference>
<gene>
    <name evidence="2" type="ORF">M231_01225</name>
</gene>
<evidence type="ECO:0000313" key="3">
    <source>
        <dbReference type="Proteomes" id="UP000289152"/>
    </source>
</evidence>
<feature type="domain" description="CREG-like beta-barrel" evidence="1">
    <location>
        <begin position="5"/>
        <end position="82"/>
    </location>
</feature>
<comment type="caution">
    <text evidence="2">The sequence shown here is derived from an EMBL/GenBank/DDBJ whole genome shotgun (WGS) entry which is preliminary data.</text>
</comment>
<dbReference type="STRING" id="5217.A0A4V1M4T8"/>
<proteinExistence type="predicted"/>
<dbReference type="Gene3D" id="2.30.110.10">
    <property type="entry name" value="Electron Transport, Fmn-binding Protein, Chain A"/>
    <property type="match status" value="1"/>
</dbReference>
<dbReference type="VEuPathDB" id="FungiDB:TREMEDRAFT_64145"/>
<dbReference type="Pfam" id="PF13883">
    <property type="entry name" value="CREG_beta-barrel"/>
    <property type="match status" value="1"/>
</dbReference>
<dbReference type="OrthoDB" id="2138282at2759"/>
<organism evidence="2 3">
    <name type="scientific">Tremella mesenterica</name>
    <name type="common">Jelly fungus</name>
    <dbReference type="NCBI Taxonomy" id="5217"/>
    <lineage>
        <taxon>Eukaryota</taxon>
        <taxon>Fungi</taxon>
        <taxon>Dikarya</taxon>
        <taxon>Basidiomycota</taxon>
        <taxon>Agaricomycotina</taxon>
        <taxon>Tremellomycetes</taxon>
        <taxon>Tremellales</taxon>
        <taxon>Tremellaceae</taxon>
        <taxon>Tremella</taxon>
    </lineage>
</organism>
<dbReference type="AlphaFoldDB" id="A0A4V1M4T8"/>
<evidence type="ECO:0000259" key="1">
    <source>
        <dbReference type="Pfam" id="PF13883"/>
    </source>
</evidence>
<accession>A0A4V1M4T8</accession>
<dbReference type="SUPFAM" id="SSF50475">
    <property type="entry name" value="FMN-binding split barrel"/>
    <property type="match status" value="1"/>
</dbReference>
<dbReference type="InterPro" id="IPR012349">
    <property type="entry name" value="Split_barrel_FMN-bd"/>
</dbReference>
<dbReference type="Proteomes" id="UP000289152">
    <property type="component" value="Unassembled WGS sequence"/>
</dbReference>
<dbReference type="EMBL" id="SDIL01000008">
    <property type="protein sequence ID" value="RXK41517.1"/>
    <property type="molecule type" value="Genomic_DNA"/>
</dbReference>
<dbReference type="PANTHER" id="PTHR37273">
    <property type="entry name" value="CHROMOSOME 8, WHOLE GENOME SHOTGUN SEQUENCE"/>
    <property type="match status" value="1"/>
</dbReference>
<dbReference type="PANTHER" id="PTHR37273:SF1">
    <property type="entry name" value="ADL397C-AP"/>
    <property type="match status" value="1"/>
</dbReference>
<protein>
    <recommendedName>
        <fullName evidence="1">CREG-like beta-barrel domain-containing protein</fullName>
    </recommendedName>
</protein>
<dbReference type="InterPro" id="IPR055343">
    <property type="entry name" value="CREG_beta-barrel"/>
</dbReference>
<name>A0A4V1M4T8_TREME</name>
<evidence type="ECO:0000313" key="2">
    <source>
        <dbReference type="EMBL" id="RXK41517.1"/>
    </source>
</evidence>